<protein>
    <recommendedName>
        <fullName evidence="4">MATE family efflux transporter</fullName>
    </recommendedName>
</protein>
<accession>A0A7I8E0E4</accession>
<evidence type="ECO:0000313" key="3">
    <source>
        <dbReference type="Proteomes" id="UP000593842"/>
    </source>
</evidence>
<sequence>MERDLTQGKIGKSILLFSIPMILGNLLQQFYS</sequence>
<evidence type="ECO:0000313" key="2">
    <source>
        <dbReference type="EMBL" id="BCL58382.1"/>
    </source>
</evidence>
<evidence type="ECO:0008006" key="4">
    <source>
        <dbReference type="Google" id="ProtNLM"/>
    </source>
</evidence>
<dbReference type="AlphaFoldDB" id="A0A7I8E0E4"/>
<keyword evidence="1" id="KW-1133">Transmembrane helix</keyword>
<name>A0A7I8E0E4_9FIRM</name>
<dbReference type="KEGG" id="fit:Fi14EGH31_20940"/>
<evidence type="ECO:0000256" key="1">
    <source>
        <dbReference type="SAM" id="Phobius"/>
    </source>
</evidence>
<keyword evidence="1" id="KW-0812">Transmembrane</keyword>
<dbReference type="EMBL" id="AP024085">
    <property type="protein sequence ID" value="BCL58382.1"/>
    <property type="molecule type" value="Genomic_DNA"/>
</dbReference>
<dbReference type="Proteomes" id="UP000593842">
    <property type="component" value="Chromosome"/>
</dbReference>
<keyword evidence="1" id="KW-0472">Membrane</keyword>
<organism evidence="2 3">
    <name type="scientific">Faecalibacillus intestinalis</name>
    <dbReference type="NCBI Taxonomy" id="1982626"/>
    <lineage>
        <taxon>Bacteria</taxon>
        <taxon>Bacillati</taxon>
        <taxon>Bacillota</taxon>
        <taxon>Erysipelotrichia</taxon>
        <taxon>Erysipelotrichales</taxon>
        <taxon>Coprobacillaceae</taxon>
        <taxon>Faecalibacillus</taxon>
    </lineage>
</organism>
<reference evidence="3" key="1">
    <citation type="submission" date="2020-09" db="EMBL/GenBank/DDBJ databases">
        <title>Complete genome sequencing of Faecalibacillus intestinalis strain 14EGH31.</title>
        <authorList>
            <person name="Sakamoto M."/>
            <person name="Murakami T."/>
            <person name="Mori H."/>
        </authorList>
    </citation>
    <scope>NUCLEOTIDE SEQUENCE [LARGE SCALE GENOMIC DNA]</scope>
    <source>
        <strain evidence="3">14EGH31</strain>
    </source>
</reference>
<proteinExistence type="predicted"/>
<gene>
    <name evidence="2" type="ORF">Fi14EGH31_20940</name>
</gene>
<feature type="transmembrane region" description="Helical" evidence="1">
    <location>
        <begin position="12"/>
        <end position="31"/>
    </location>
</feature>